<dbReference type="Proteomes" id="UP000235392">
    <property type="component" value="Unassembled WGS sequence"/>
</dbReference>
<feature type="region of interest" description="Disordered" evidence="1">
    <location>
        <begin position="42"/>
        <end position="82"/>
    </location>
</feature>
<feature type="compositionally biased region" description="Low complexity" evidence="1">
    <location>
        <begin position="583"/>
        <end position="596"/>
    </location>
</feature>
<accession>A0A2N5UDU8</accession>
<evidence type="ECO:0000259" key="2">
    <source>
        <dbReference type="Pfam" id="PF18802"/>
    </source>
</evidence>
<dbReference type="PANTHER" id="PTHR33096">
    <property type="entry name" value="CXC2 DOMAIN-CONTAINING PROTEIN"/>
    <property type="match status" value="1"/>
</dbReference>
<dbReference type="EMBL" id="PGCI01000169">
    <property type="protein sequence ID" value="PLW35907.1"/>
    <property type="molecule type" value="Genomic_DNA"/>
</dbReference>
<dbReference type="InterPro" id="IPR041320">
    <property type="entry name" value="CxC1"/>
</dbReference>
<evidence type="ECO:0000313" key="3">
    <source>
        <dbReference type="EMBL" id="PLW35907.1"/>
    </source>
</evidence>
<dbReference type="Pfam" id="PF18758">
    <property type="entry name" value="KDZ"/>
    <property type="match status" value="1"/>
</dbReference>
<dbReference type="Pfam" id="PF18802">
    <property type="entry name" value="CxC1"/>
    <property type="match status" value="1"/>
</dbReference>
<sequence>MARSSFLDTQQGNRTERLRRYLNASRNADAYARFRARRKNSRQLREQLEDARGTFHREDILEDRYEDHPNSHRDATDSETEPEDECEWVEIHEEGTLNPIDSIIEARKAQHRELAKQHNYSIMIESLHSEYMRLKFKTKNWAGSWASNDFRNCNFLPSNKSARLVDLVDISGQSRTTVKFCPCTEDTVTLLQLGYMAGSPMKPQTAFSMPLMIFHNHLWNNCHVGTMPFTLALRDYLEPRSQRLHAKNSSHARDLRRPFSAAVDMFRLLEDMTDNLNFRYLQLTKQQILANVTCPACFGPQPPNINVYPQSTRDQLVICLDGNFQHRHHSKASRDHGRLHIPRIFLDPIEVQAATQEIRCQEQLINTPAQADQCTESHKAADDKRNESTWKGCNDTGLMGCCCRHDAAVYFANIHKSGEQRCLPMAIINRLLEELEPGRPVSILYDIGCSLDKFINLRDRLSDNRLRIKFGTSIVHAYVHDWLCQLKYNPRFNTGWGLSDGEGLERMWSYLSPLVSPLRYATRNHCLGAIAHRLKYHNQRGIKQLRNSTTPLNVGMKPVPCSLAFFSLRTPTNQTAPTIPAVFSNGSGRSNGNFNRLTHKKKTSEEKNSSTFTRKRLFLTISGPELFLGTESEVKELLDRITERAKQLKCDAEDLRRLNSSHLSAEKQKEEKLLLLLWDAKSKLFVQAVHLRAKREPIINSKTMGARLGTKLKEKIFKATLADFNGTLTYDMFAAMNLNDPFWNDGLYYHCKAPWAIDPNVRTGINCVLLLGRIQEEFQLIAQELSRAVGWAISYHELLTSNIDYLKSLLHQSDCPDSHIDNIQMVGMNRKSKMKCIARELRMRLLSHQTIVHDWSDDVRWLWGVCQPNENKHHINAWIELMDKVRSIQRDWGLEEDSVDLVDEEVEEAALDVNGDDGEDAEDDWVDEIGYDPANQEEQINMNNETERNEW</sequence>
<evidence type="ECO:0000313" key="4">
    <source>
        <dbReference type="Proteomes" id="UP000235392"/>
    </source>
</evidence>
<organism evidence="3 4">
    <name type="scientific">Puccinia coronata f. sp. avenae</name>
    <dbReference type="NCBI Taxonomy" id="200324"/>
    <lineage>
        <taxon>Eukaryota</taxon>
        <taxon>Fungi</taxon>
        <taxon>Dikarya</taxon>
        <taxon>Basidiomycota</taxon>
        <taxon>Pucciniomycotina</taxon>
        <taxon>Pucciniomycetes</taxon>
        <taxon>Pucciniales</taxon>
        <taxon>Pucciniaceae</taxon>
        <taxon>Puccinia</taxon>
    </lineage>
</organism>
<feature type="domain" description="CxC1-like cysteine cluster associated with KDZ transposases" evidence="2">
    <location>
        <begin position="140"/>
        <end position="242"/>
    </location>
</feature>
<feature type="region of interest" description="Disordered" evidence="1">
    <location>
        <begin position="931"/>
        <end position="951"/>
    </location>
</feature>
<dbReference type="InterPro" id="IPR040521">
    <property type="entry name" value="KDZ"/>
</dbReference>
<reference evidence="3 4" key="1">
    <citation type="submission" date="2017-11" db="EMBL/GenBank/DDBJ databases">
        <title>De novo assembly and phasing of dikaryotic genomes from two isolates of Puccinia coronata f. sp. avenae, the causal agent of oat crown rust.</title>
        <authorList>
            <person name="Miller M.E."/>
            <person name="Zhang Y."/>
            <person name="Omidvar V."/>
            <person name="Sperschneider J."/>
            <person name="Schwessinger B."/>
            <person name="Raley C."/>
            <person name="Palmer J.M."/>
            <person name="Garnica D."/>
            <person name="Upadhyaya N."/>
            <person name="Rathjen J."/>
            <person name="Taylor J.M."/>
            <person name="Park R.F."/>
            <person name="Dodds P.N."/>
            <person name="Hirsch C.D."/>
            <person name="Kianian S.F."/>
            <person name="Figueroa M."/>
        </authorList>
    </citation>
    <scope>NUCLEOTIDE SEQUENCE [LARGE SCALE GENOMIC DNA]</scope>
    <source>
        <strain evidence="3">12SD80</strain>
    </source>
</reference>
<dbReference type="PANTHER" id="PTHR33096:SF1">
    <property type="entry name" value="CXC1-LIKE CYSTEINE CLUSTER ASSOCIATED WITH KDZ TRANSPOSASES DOMAIN-CONTAINING PROTEIN"/>
    <property type="match status" value="1"/>
</dbReference>
<gene>
    <name evidence="3" type="ORF">PCASD_12104</name>
</gene>
<protein>
    <recommendedName>
        <fullName evidence="2">CxC1-like cysteine cluster associated with KDZ transposases domain-containing protein</fullName>
    </recommendedName>
</protein>
<evidence type="ECO:0000256" key="1">
    <source>
        <dbReference type="SAM" id="MobiDB-lite"/>
    </source>
</evidence>
<dbReference type="AlphaFoldDB" id="A0A2N5UDU8"/>
<comment type="caution">
    <text evidence="3">The sequence shown here is derived from an EMBL/GenBank/DDBJ whole genome shotgun (WGS) entry which is preliminary data.</text>
</comment>
<feature type="compositionally biased region" description="Basic and acidic residues" evidence="1">
    <location>
        <begin position="43"/>
        <end position="76"/>
    </location>
</feature>
<name>A0A2N5UDU8_9BASI</name>
<feature type="region of interest" description="Disordered" evidence="1">
    <location>
        <begin position="577"/>
        <end position="609"/>
    </location>
</feature>
<proteinExistence type="predicted"/>